<dbReference type="InterPro" id="IPR001173">
    <property type="entry name" value="Glyco_trans_2-like"/>
</dbReference>
<proteinExistence type="predicted"/>
<evidence type="ECO:0000313" key="2">
    <source>
        <dbReference type="EMBL" id="RVU63915.1"/>
    </source>
</evidence>
<dbReference type="Proteomes" id="UP000286687">
    <property type="component" value="Unassembled WGS sequence"/>
</dbReference>
<dbReference type="PANTHER" id="PTHR43685">
    <property type="entry name" value="GLYCOSYLTRANSFERASE"/>
    <property type="match status" value="1"/>
</dbReference>
<accession>A0A437SKW9</accession>
<dbReference type="InterPro" id="IPR050834">
    <property type="entry name" value="Glycosyltransf_2"/>
</dbReference>
<reference evidence="2 3" key="1">
    <citation type="submission" date="2018-01" db="EMBL/GenBank/DDBJ databases">
        <title>Complete genome sequence of G25-42.</title>
        <authorList>
            <person name="Zheng Z."/>
            <person name="Sun M."/>
        </authorList>
    </citation>
    <scope>NUCLEOTIDE SEQUENCE [LARGE SCALE GENOMIC DNA]</scope>
    <source>
        <strain evidence="2 3">G25-42</strain>
    </source>
</reference>
<dbReference type="AlphaFoldDB" id="A0A437SKW9"/>
<evidence type="ECO:0000313" key="3">
    <source>
        <dbReference type="Proteomes" id="UP000286687"/>
    </source>
</evidence>
<evidence type="ECO:0000259" key="1">
    <source>
        <dbReference type="Pfam" id="PF00535"/>
    </source>
</evidence>
<name>A0A437SKW9_BACTU</name>
<dbReference type="PANTHER" id="PTHR43685:SF2">
    <property type="entry name" value="GLYCOSYLTRANSFERASE 2-LIKE DOMAIN-CONTAINING PROTEIN"/>
    <property type="match status" value="1"/>
</dbReference>
<dbReference type="RefSeq" id="WP_127813551.1">
    <property type="nucleotide sequence ID" value="NZ_LDER01000169.1"/>
</dbReference>
<organism evidence="2 3">
    <name type="scientific">Bacillus thuringiensis</name>
    <dbReference type="NCBI Taxonomy" id="1428"/>
    <lineage>
        <taxon>Bacteria</taxon>
        <taxon>Bacillati</taxon>
        <taxon>Bacillota</taxon>
        <taxon>Bacilli</taxon>
        <taxon>Bacillales</taxon>
        <taxon>Bacillaceae</taxon>
        <taxon>Bacillus</taxon>
        <taxon>Bacillus cereus group</taxon>
    </lineage>
</organism>
<dbReference type="Gene3D" id="3.90.550.10">
    <property type="entry name" value="Spore Coat Polysaccharide Biosynthesis Protein SpsA, Chain A"/>
    <property type="match status" value="1"/>
</dbReference>
<dbReference type="InterPro" id="IPR029044">
    <property type="entry name" value="Nucleotide-diphossugar_trans"/>
</dbReference>
<dbReference type="SUPFAM" id="SSF53448">
    <property type="entry name" value="Nucleotide-diphospho-sugar transferases"/>
    <property type="match status" value="1"/>
</dbReference>
<gene>
    <name evidence="2" type="ORF">BM74_12455</name>
</gene>
<sequence length="304" mass="35238">MCHISIVIPLYNKEKYIARAIKSILNQTIQQFEIIIIDDGSKDKSCDIVRSFKDSRIKLIHQYHMGVSVARNRGIEMAQADIIAFLDADDEWKPTFLKTIFKLRKKYPDSGVYATCYEIILKNGKKIHPVLKNIPSSPWEGRISHYIHSVLGDLPLISSAIAIPKSVFKNIGTFPIGSQLGEDQDMWFRIAQKYPIIYSNTVQSTYYRGLPYSLCTNLTLKDPYPIIKTIENTLKLTSKENDFYLKEYLAKLQLDFSKRLLQANELTIAKNIIAKCDTKQFVRWKTQLLISYYFKKCMKFIIKK</sequence>
<dbReference type="EMBL" id="LDER01000169">
    <property type="protein sequence ID" value="RVU63915.1"/>
    <property type="molecule type" value="Genomic_DNA"/>
</dbReference>
<feature type="domain" description="Glycosyltransferase 2-like" evidence="1">
    <location>
        <begin position="5"/>
        <end position="130"/>
    </location>
</feature>
<dbReference type="CDD" id="cd00761">
    <property type="entry name" value="Glyco_tranf_GTA_type"/>
    <property type="match status" value="1"/>
</dbReference>
<dbReference type="Pfam" id="PF00535">
    <property type="entry name" value="Glycos_transf_2"/>
    <property type="match status" value="1"/>
</dbReference>
<protein>
    <recommendedName>
        <fullName evidence="1">Glycosyltransferase 2-like domain-containing protein</fullName>
    </recommendedName>
</protein>
<comment type="caution">
    <text evidence="2">The sequence shown here is derived from an EMBL/GenBank/DDBJ whole genome shotgun (WGS) entry which is preliminary data.</text>
</comment>